<organism evidence="1 2">
    <name type="scientific">Elysia marginata</name>
    <dbReference type="NCBI Taxonomy" id="1093978"/>
    <lineage>
        <taxon>Eukaryota</taxon>
        <taxon>Metazoa</taxon>
        <taxon>Spiralia</taxon>
        <taxon>Lophotrochozoa</taxon>
        <taxon>Mollusca</taxon>
        <taxon>Gastropoda</taxon>
        <taxon>Heterobranchia</taxon>
        <taxon>Euthyneura</taxon>
        <taxon>Panpulmonata</taxon>
        <taxon>Sacoglossa</taxon>
        <taxon>Placobranchoidea</taxon>
        <taxon>Plakobranchidae</taxon>
        <taxon>Elysia</taxon>
    </lineage>
</organism>
<dbReference type="Proteomes" id="UP000762676">
    <property type="component" value="Unassembled WGS sequence"/>
</dbReference>
<dbReference type="EMBL" id="BMAT01007234">
    <property type="protein sequence ID" value="GFR60373.1"/>
    <property type="molecule type" value="Genomic_DNA"/>
</dbReference>
<name>A0AAV4EHB1_9GAST</name>
<evidence type="ECO:0000313" key="1">
    <source>
        <dbReference type="EMBL" id="GFR60373.1"/>
    </source>
</evidence>
<proteinExistence type="predicted"/>
<comment type="caution">
    <text evidence="1">The sequence shown here is derived from an EMBL/GenBank/DDBJ whole genome shotgun (WGS) entry which is preliminary data.</text>
</comment>
<accession>A0AAV4EHB1</accession>
<protein>
    <submittedName>
        <fullName evidence="1">Uncharacterized protein</fullName>
    </submittedName>
</protein>
<evidence type="ECO:0000313" key="2">
    <source>
        <dbReference type="Proteomes" id="UP000762676"/>
    </source>
</evidence>
<keyword evidence="2" id="KW-1185">Reference proteome</keyword>
<sequence>MSAMVKWFGHAPRVLHRRALPILNRKPMNGSKRNSACEPRCCESCRSVTVSSVYRLVEDLVSRLSGLRPSVTGLDRTAPHCCYCRYAPEFPDLILQWDLDLQGPL</sequence>
<dbReference type="AlphaFoldDB" id="A0AAV4EHB1"/>
<gene>
    <name evidence="1" type="ORF">ElyMa_003529300</name>
</gene>
<reference evidence="1 2" key="1">
    <citation type="journal article" date="2021" name="Elife">
        <title>Chloroplast acquisition without the gene transfer in kleptoplastic sea slugs, Plakobranchus ocellatus.</title>
        <authorList>
            <person name="Maeda T."/>
            <person name="Takahashi S."/>
            <person name="Yoshida T."/>
            <person name="Shimamura S."/>
            <person name="Takaki Y."/>
            <person name="Nagai Y."/>
            <person name="Toyoda A."/>
            <person name="Suzuki Y."/>
            <person name="Arimoto A."/>
            <person name="Ishii H."/>
            <person name="Satoh N."/>
            <person name="Nishiyama T."/>
            <person name="Hasebe M."/>
            <person name="Maruyama T."/>
            <person name="Minagawa J."/>
            <person name="Obokata J."/>
            <person name="Shigenobu S."/>
        </authorList>
    </citation>
    <scope>NUCLEOTIDE SEQUENCE [LARGE SCALE GENOMIC DNA]</scope>
</reference>